<accession>A0A1J7IZP4</accession>
<evidence type="ECO:0000313" key="1">
    <source>
        <dbReference type="EMBL" id="OIW22356.1"/>
    </source>
</evidence>
<name>A0A1J7IZP4_9PEZI</name>
<organism evidence="1 2">
    <name type="scientific">Coniochaeta ligniaria NRRL 30616</name>
    <dbReference type="NCBI Taxonomy" id="1408157"/>
    <lineage>
        <taxon>Eukaryota</taxon>
        <taxon>Fungi</taxon>
        <taxon>Dikarya</taxon>
        <taxon>Ascomycota</taxon>
        <taxon>Pezizomycotina</taxon>
        <taxon>Sordariomycetes</taxon>
        <taxon>Sordariomycetidae</taxon>
        <taxon>Coniochaetales</taxon>
        <taxon>Coniochaetaceae</taxon>
        <taxon>Coniochaeta</taxon>
    </lineage>
</organism>
<keyword evidence="2" id="KW-1185">Reference proteome</keyword>
<dbReference type="STRING" id="1408157.A0A1J7IZP4"/>
<dbReference type="AlphaFoldDB" id="A0A1J7IZP4"/>
<reference evidence="1 2" key="1">
    <citation type="submission" date="2016-10" db="EMBL/GenBank/DDBJ databases">
        <title>Draft genome sequence of Coniochaeta ligniaria NRRL30616, a lignocellulolytic fungus for bioabatement of inhibitors in plant biomass hydrolysates.</title>
        <authorList>
            <consortium name="DOE Joint Genome Institute"/>
            <person name="Jimenez D.J."/>
            <person name="Hector R.E."/>
            <person name="Riley R."/>
            <person name="Sun H."/>
            <person name="Grigoriev I.V."/>
            <person name="Van Elsas J.D."/>
            <person name="Nichols N.N."/>
        </authorList>
    </citation>
    <scope>NUCLEOTIDE SEQUENCE [LARGE SCALE GENOMIC DNA]</scope>
    <source>
        <strain evidence="1 2">NRRL 30616</strain>
    </source>
</reference>
<dbReference type="InParanoid" id="A0A1J7IZP4"/>
<evidence type="ECO:0000313" key="2">
    <source>
        <dbReference type="Proteomes" id="UP000182658"/>
    </source>
</evidence>
<proteinExistence type="predicted"/>
<dbReference type="Proteomes" id="UP000182658">
    <property type="component" value="Unassembled WGS sequence"/>
</dbReference>
<protein>
    <submittedName>
        <fullName evidence="1">Uncharacterized protein</fullName>
    </submittedName>
</protein>
<dbReference type="EMBL" id="KV875119">
    <property type="protein sequence ID" value="OIW22356.1"/>
    <property type="molecule type" value="Genomic_DNA"/>
</dbReference>
<gene>
    <name evidence="1" type="ORF">CONLIGDRAFT_638397</name>
</gene>
<sequence>MAKSNGIGTRYRPSGKLAFDGVEPANSVIRSICSDVCQDDDALLPRDVYVRCSMQPW</sequence>